<feature type="domain" description="DUF7789" evidence="3">
    <location>
        <begin position="153"/>
        <end position="275"/>
    </location>
</feature>
<evidence type="ECO:0000259" key="3">
    <source>
        <dbReference type="Pfam" id="PF25044"/>
    </source>
</evidence>
<proteinExistence type="predicted"/>
<evidence type="ECO:0000256" key="2">
    <source>
        <dbReference type="SAM" id="Phobius"/>
    </source>
</evidence>
<feature type="transmembrane region" description="Helical" evidence="2">
    <location>
        <begin position="20"/>
        <end position="43"/>
    </location>
</feature>
<feature type="transmembrane region" description="Helical" evidence="2">
    <location>
        <begin position="55"/>
        <end position="78"/>
    </location>
</feature>
<dbReference type="PANTHER" id="PTHR39299">
    <property type="entry name" value="TRANSMEMBRANE PROTEIN"/>
    <property type="match status" value="1"/>
</dbReference>
<sequence>MGFISRIRSQYSQITYYQKFFLLCVLLESVAVIIIQSVGLTSYDAEKEKISHKLLSYYSILFFIAIGFSLIFSIVIVVSQNLYQLFTFAIVILVYTIYAIYEIITLHHNPRIIVLFIIIIIFDIIYGVIFYFLYRDFSFSFFNIAGGTPIMHELYRVWSIFTTLIQLDFMVSVLLLIAGAFFLLRGNDPELWFDVIFVVSNLFYLWFSYISVKIEKAKQAKICISLSFIQPIYLIVKMILILVQKEKYKDIPRVPVIMMLLMGLIIRIVLLIFFFKAVKNFDQGLKGRLSNNVSTDMISTLVDEDNDTTSSSDQDKKVTKYDAGKESNQESDVDLEQSDEKKSQSSYSEDKSSQSEESSSDDGY</sequence>
<evidence type="ECO:0000256" key="1">
    <source>
        <dbReference type="SAM" id="MobiDB-lite"/>
    </source>
</evidence>
<evidence type="ECO:0000313" key="5">
    <source>
        <dbReference type="Proteomes" id="UP001150062"/>
    </source>
</evidence>
<reference evidence="4" key="1">
    <citation type="submission" date="2022-08" db="EMBL/GenBank/DDBJ databases">
        <title>Novel sulfate-reducing endosymbionts in the free-living metamonad Anaeramoeba.</title>
        <authorList>
            <person name="Jerlstrom-Hultqvist J."/>
            <person name="Cepicka I."/>
            <person name="Gallot-Lavallee L."/>
            <person name="Salas-Leiva D."/>
            <person name="Curtis B.A."/>
            <person name="Zahonova K."/>
            <person name="Pipaliya S."/>
            <person name="Dacks J."/>
            <person name="Roger A.J."/>
        </authorList>
    </citation>
    <scope>NUCLEOTIDE SEQUENCE</scope>
    <source>
        <strain evidence="4">Schooner1</strain>
    </source>
</reference>
<feature type="transmembrane region" description="Helical" evidence="2">
    <location>
        <begin position="155"/>
        <end position="185"/>
    </location>
</feature>
<feature type="transmembrane region" description="Helical" evidence="2">
    <location>
        <begin position="112"/>
        <end position="134"/>
    </location>
</feature>
<gene>
    <name evidence="4" type="ORF">M0813_01823</name>
</gene>
<protein>
    <recommendedName>
        <fullName evidence="3">DUF7789 domain-containing protein</fullName>
    </recommendedName>
</protein>
<feature type="compositionally biased region" description="Basic and acidic residues" evidence="1">
    <location>
        <begin position="338"/>
        <end position="354"/>
    </location>
</feature>
<evidence type="ECO:0000313" key="4">
    <source>
        <dbReference type="EMBL" id="KAJ6249223.1"/>
    </source>
</evidence>
<keyword evidence="2" id="KW-0812">Transmembrane</keyword>
<keyword evidence="2" id="KW-1133">Transmembrane helix</keyword>
<dbReference type="PANTHER" id="PTHR39299:SF1">
    <property type="entry name" value="TRANSMEMBRANE PROTEIN"/>
    <property type="match status" value="1"/>
</dbReference>
<dbReference type="InterPro" id="IPR056691">
    <property type="entry name" value="DUF7789"/>
</dbReference>
<organism evidence="4 5">
    <name type="scientific">Anaeramoeba flamelloides</name>
    <dbReference type="NCBI Taxonomy" id="1746091"/>
    <lineage>
        <taxon>Eukaryota</taxon>
        <taxon>Metamonada</taxon>
        <taxon>Anaeramoebidae</taxon>
        <taxon>Anaeramoeba</taxon>
    </lineage>
</organism>
<feature type="transmembrane region" description="Helical" evidence="2">
    <location>
        <begin position="191"/>
        <end position="210"/>
    </location>
</feature>
<dbReference type="EMBL" id="JAOAOG010000102">
    <property type="protein sequence ID" value="KAJ6249223.1"/>
    <property type="molecule type" value="Genomic_DNA"/>
</dbReference>
<keyword evidence="2" id="KW-0472">Membrane</keyword>
<feature type="transmembrane region" description="Helical" evidence="2">
    <location>
        <begin position="85"/>
        <end position="106"/>
    </location>
</feature>
<feature type="transmembrane region" description="Helical" evidence="2">
    <location>
        <begin position="256"/>
        <end position="278"/>
    </location>
</feature>
<accession>A0ABQ8YXA2</accession>
<name>A0ABQ8YXA2_9EUKA</name>
<comment type="caution">
    <text evidence="4">The sequence shown here is derived from an EMBL/GenBank/DDBJ whole genome shotgun (WGS) entry which is preliminary data.</text>
</comment>
<feature type="compositionally biased region" description="Basic and acidic residues" evidence="1">
    <location>
        <begin position="313"/>
        <end position="328"/>
    </location>
</feature>
<feature type="region of interest" description="Disordered" evidence="1">
    <location>
        <begin position="304"/>
        <end position="364"/>
    </location>
</feature>
<keyword evidence="5" id="KW-1185">Reference proteome</keyword>
<dbReference type="Pfam" id="PF25044">
    <property type="entry name" value="DUF7789"/>
    <property type="match status" value="1"/>
</dbReference>
<dbReference type="Proteomes" id="UP001150062">
    <property type="component" value="Unassembled WGS sequence"/>
</dbReference>
<feature type="transmembrane region" description="Helical" evidence="2">
    <location>
        <begin position="222"/>
        <end position="244"/>
    </location>
</feature>